<accession>W4JQV4</accession>
<dbReference type="GeneID" id="20671557"/>
<dbReference type="KEGG" id="hir:HETIRDRAFT_330208"/>
<sequence>VKCRQTDSSAAKHPSVGYGQLGGGQPCLVIVSIFGTCLALFGIFSKPPKYLLQTLA</sequence>
<reference evidence="2 3" key="1">
    <citation type="journal article" date="2012" name="New Phytol.">
        <title>Insight into trade-off between wood decay and parasitism from the genome of a fungal forest pathogen.</title>
        <authorList>
            <person name="Olson A."/>
            <person name="Aerts A."/>
            <person name="Asiegbu F."/>
            <person name="Belbahri L."/>
            <person name="Bouzid O."/>
            <person name="Broberg A."/>
            <person name="Canback B."/>
            <person name="Coutinho P.M."/>
            <person name="Cullen D."/>
            <person name="Dalman K."/>
            <person name="Deflorio G."/>
            <person name="van Diepen L.T."/>
            <person name="Dunand C."/>
            <person name="Duplessis S."/>
            <person name="Durling M."/>
            <person name="Gonthier P."/>
            <person name="Grimwood J."/>
            <person name="Fossdal C.G."/>
            <person name="Hansson D."/>
            <person name="Henrissat B."/>
            <person name="Hietala A."/>
            <person name="Himmelstrand K."/>
            <person name="Hoffmeister D."/>
            <person name="Hogberg N."/>
            <person name="James T.Y."/>
            <person name="Karlsson M."/>
            <person name="Kohler A."/>
            <person name="Kues U."/>
            <person name="Lee Y.H."/>
            <person name="Lin Y.C."/>
            <person name="Lind M."/>
            <person name="Lindquist E."/>
            <person name="Lombard V."/>
            <person name="Lucas S."/>
            <person name="Lunden K."/>
            <person name="Morin E."/>
            <person name="Murat C."/>
            <person name="Park J."/>
            <person name="Raffaello T."/>
            <person name="Rouze P."/>
            <person name="Salamov A."/>
            <person name="Schmutz J."/>
            <person name="Solheim H."/>
            <person name="Stahlberg J."/>
            <person name="Velez H."/>
            <person name="de Vries R.P."/>
            <person name="Wiebenga A."/>
            <person name="Woodward S."/>
            <person name="Yakovlev I."/>
            <person name="Garbelotto M."/>
            <person name="Martin F."/>
            <person name="Grigoriev I.V."/>
            <person name="Stenlid J."/>
        </authorList>
    </citation>
    <scope>NUCLEOTIDE SEQUENCE [LARGE SCALE GENOMIC DNA]</scope>
    <source>
        <strain evidence="2 3">TC 32-1</strain>
    </source>
</reference>
<dbReference type="AlphaFoldDB" id="W4JQV4"/>
<dbReference type="RefSeq" id="XP_009552155.1">
    <property type="nucleotide sequence ID" value="XM_009553860.1"/>
</dbReference>
<keyword evidence="1" id="KW-0812">Transmembrane</keyword>
<proteinExistence type="predicted"/>
<protein>
    <submittedName>
        <fullName evidence="2">Uncharacterized protein</fullName>
    </submittedName>
</protein>
<gene>
    <name evidence="2" type="ORF">HETIRDRAFT_330208</name>
</gene>
<keyword evidence="1" id="KW-1133">Transmembrane helix</keyword>
<keyword evidence="3" id="KW-1185">Reference proteome</keyword>
<keyword evidence="1" id="KW-0472">Membrane</keyword>
<dbReference type="HOGENOM" id="CLU_163763_1_0_1"/>
<name>W4JQV4_HETIT</name>
<feature type="transmembrane region" description="Helical" evidence="1">
    <location>
        <begin position="23"/>
        <end position="44"/>
    </location>
</feature>
<dbReference type="Proteomes" id="UP000030671">
    <property type="component" value="Unassembled WGS sequence"/>
</dbReference>
<feature type="non-terminal residue" evidence="2">
    <location>
        <position position="1"/>
    </location>
</feature>
<evidence type="ECO:0000313" key="3">
    <source>
        <dbReference type="Proteomes" id="UP000030671"/>
    </source>
</evidence>
<evidence type="ECO:0000256" key="1">
    <source>
        <dbReference type="SAM" id="Phobius"/>
    </source>
</evidence>
<dbReference type="InParanoid" id="W4JQV4"/>
<evidence type="ECO:0000313" key="2">
    <source>
        <dbReference type="EMBL" id="ETW75918.1"/>
    </source>
</evidence>
<dbReference type="EMBL" id="KI925465">
    <property type="protein sequence ID" value="ETW75918.1"/>
    <property type="molecule type" value="Genomic_DNA"/>
</dbReference>
<organism evidence="2 3">
    <name type="scientific">Heterobasidion irregulare (strain TC 32-1)</name>
    <dbReference type="NCBI Taxonomy" id="747525"/>
    <lineage>
        <taxon>Eukaryota</taxon>
        <taxon>Fungi</taxon>
        <taxon>Dikarya</taxon>
        <taxon>Basidiomycota</taxon>
        <taxon>Agaricomycotina</taxon>
        <taxon>Agaricomycetes</taxon>
        <taxon>Russulales</taxon>
        <taxon>Bondarzewiaceae</taxon>
        <taxon>Heterobasidion</taxon>
        <taxon>Heterobasidion annosum species complex</taxon>
    </lineage>
</organism>